<dbReference type="Pfam" id="PF01493">
    <property type="entry name" value="GXGXG"/>
    <property type="match status" value="1"/>
</dbReference>
<name>A0A659QL68_SALET</name>
<dbReference type="GO" id="GO:0016491">
    <property type="term" value="F:oxidoreductase activity"/>
    <property type="evidence" value="ECO:0007669"/>
    <property type="project" value="InterPro"/>
</dbReference>
<sequence length="263" mass="27573">VFDARQSTPGWCALRTTDRAGGASRAGYLAETHGDQGLASDPIKAHFSGTAGQSFGVWNAGGVELYLTGDANDYVGKGMAGGLIAIRPPVGSSFLSHKASIIGNTCLYGATGGRLYAAGRAGERFGGRNSGASPVVEGIGDNGCEYMTGGIVCVLGKTGVNFGAGMTGGFAYVLDEDRESRTRVNPELVEVLDVESLAIHEEHLRGLITEHVQHTGSQRGEEILSRWSSFSTQFALVKPKSSDVKALLGHRSRSAAELRVQAQ</sequence>
<dbReference type="Gene3D" id="2.160.20.60">
    <property type="entry name" value="Glutamate synthase, alpha subunit, C-terminal domain"/>
    <property type="match status" value="1"/>
</dbReference>
<dbReference type="InterPro" id="IPR002489">
    <property type="entry name" value="Glu_synth_asu_C"/>
</dbReference>
<protein>
    <submittedName>
        <fullName evidence="2">Glutamate synthase</fullName>
    </submittedName>
</protein>
<dbReference type="SUPFAM" id="SSF69336">
    <property type="entry name" value="Alpha subunit of glutamate synthase, C-terminal domain"/>
    <property type="match status" value="1"/>
</dbReference>
<organism evidence="2 3">
    <name type="scientific">Salmonella enterica subsp. enterica serovar Wilhelmsburg</name>
    <dbReference type="NCBI Taxonomy" id="1960126"/>
    <lineage>
        <taxon>Bacteria</taxon>
        <taxon>Pseudomonadati</taxon>
        <taxon>Pseudomonadota</taxon>
        <taxon>Gammaproteobacteria</taxon>
        <taxon>Enterobacterales</taxon>
        <taxon>Enterobacteriaceae</taxon>
        <taxon>Salmonella</taxon>
    </lineage>
</organism>
<dbReference type="PANTHER" id="PTHR43100">
    <property type="entry name" value="GLUTAMATE SYNTHASE [NADPH] SMALL CHAIN"/>
    <property type="match status" value="1"/>
</dbReference>
<dbReference type="Proteomes" id="UP000298491">
    <property type="component" value="Unassembled WGS sequence"/>
</dbReference>
<dbReference type="InterPro" id="IPR051394">
    <property type="entry name" value="Glutamate_Synthase"/>
</dbReference>
<dbReference type="InterPro" id="IPR036485">
    <property type="entry name" value="Glu_synth_asu_C_sf"/>
</dbReference>
<dbReference type="CDD" id="cd00982">
    <property type="entry name" value="gltB_C"/>
    <property type="match status" value="1"/>
</dbReference>
<evidence type="ECO:0000313" key="2">
    <source>
        <dbReference type="EMBL" id="TGC87167.1"/>
    </source>
</evidence>
<feature type="non-terminal residue" evidence="2">
    <location>
        <position position="1"/>
    </location>
</feature>
<reference evidence="2 3" key="1">
    <citation type="submission" date="2018-03" db="EMBL/GenBank/DDBJ databases">
        <title>Non-Typhoidal Salmonella genome sequencing and assembly.</title>
        <authorList>
            <person name="Matchawe C."/>
        </authorList>
    </citation>
    <scope>NUCLEOTIDE SEQUENCE [LARGE SCALE GENOMIC DNA]</scope>
    <source>
        <strain evidence="2 3">35dea</strain>
    </source>
</reference>
<gene>
    <name evidence="2" type="ORF">C9F09_17605</name>
</gene>
<evidence type="ECO:0000259" key="1">
    <source>
        <dbReference type="Pfam" id="PF01493"/>
    </source>
</evidence>
<proteinExistence type="predicted"/>
<dbReference type="FunFam" id="2.160.20.60:FF:000002">
    <property type="entry name" value="Glutamate synthase, large subunit"/>
    <property type="match status" value="1"/>
</dbReference>
<accession>A0A659QL68</accession>
<comment type="caution">
    <text evidence="2">The sequence shown here is derived from an EMBL/GenBank/DDBJ whole genome shotgun (WGS) entry which is preliminary data.</text>
</comment>
<evidence type="ECO:0000313" key="3">
    <source>
        <dbReference type="Proteomes" id="UP000298491"/>
    </source>
</evidence>
<dbReference type="AlphaFoldDB" id="A0A659QL68"/>
<dbReference type="PANTHER" id="PTHR43100:SF2">
    <property type="entry name" value="BNAA03G19380D PROTEIN"/>
    <property type="match status" value="1"/>
</dbReference>
<dbReference type="EMBL" id="PYKB01001047">
    <property type="protein sequence ID" value="TGC87167.1"/>
    <property type="molecule type" value="Genomic_DNA"/>
</dbReference>
<feature type="domain" description="Glutamate synthase alpha subunit C-terminal" evidence="1">
    <location>
        <begin position="14"/>
        <end position="196"/>
    </location>
</feature>